<name>A0A1A9UHN4_GLOAU</name>
<dbReference type="EnsemblMetazoa" id="GAUT005209-RA">
    <property type="protein sequence ID" value="GAUT005209-PA"/>
    <property type="gene ID" value="GAUT005209"/>
</dbReference>
<dbReference type="Proteomes" id="UP000078200">
    <property type="component" value="Unassembled WGS sequence"/>
</dbReference>
<protein>
    <submittedName>
        <fullName evidence="1">Uncharacterized protein</fullName>
    </submittedName>
</protein>
<keyword evidence="2" id="KW-1185">Reference proteome</keyword>
<sequence>MCAEYWTKLYRVTFVLVTPLELDRKINSFTVSITRNFANTASNQTFLCLVKIFDPVHTLHSSDVNKERINGSRPAVQIDLKSNLMSDQSTDIHLIAKRTGLHKIPKA</sequence>
<accession>A0A1A9UHN4</accession>
<evidence type="ECO:0000313" key="2">
    <source>
        <dbReference type="Proteomes" id="UP000078200"/>
    </source>
</evidence>
<organism evidence="1 2">
    <name type="scientific">Glossina austeni</name>
    <name type="common">Savannah tsetse fly</name>
    <dbReference type="NCBI Taxonomy" id="7395"/>
    <lineage>
        <taxon>Eukaryota</taxon>
        <taxon>Metazoa</taxon>
        <taxon>Ecdysozoa</taxon>
        <taxon>Arthropoda</taxon>
        <taxon>Hexapoda</taxon>
        <taxon>Insecta</taxon>
        <taxon>Pterygota</taxon>
        <taxon>Neoptera</taxon>
        <taxon>Endopterygota</taxon>
        <taxon>Diptera</taxon>
        <taxon>Brachycera</taxon>
        <taxon>Muscomorpha</taxon>
        <taxon>Hippoboscoidea</taxon>
        <taxon>Glossinidae</taxon>
        <taxon>Glossina</taxon>
    </lineage>
</organism>
<dbReference type="VEuPathDB" id="VectorBase:GAUT005209"/>
<evidence type="ECO:0000313" key="1">
    <source>
        <dbReference type="EnsemblMetazoa" id="GAUT005209-PA"/>
    </source>
</evidence>
<proteinExistence type="predicted"/>
<dbReference type="AlphaFoldDB" id="A0A1A9UHN4"/>
<reference evidence="1" key="1">
    <citation type="submission" date="2020-05" db="UniProtKB">
        <authorList>
            <consortium name="EnsemblMetazoa"/>
        </authorList>
    </citation>
    <scope>IDENTIFICATION</scope>
    <source>
        <strain evidence="1">TTRI</strain>
    </source>
</reference>